<dbReference type="PROSITE" id="PS50035">
    <property type="entry name" value="PLD"/>
    <property type="match status" value="1"/>
</dbReference>
<dbReference type="InterPro" id="IPR001736">
    <property type="entry name" value="PLipase_D/transphosphatidylase"/>
</dbReference>
<dbReference type="Pfam" id="PF09565">
    <property type="entry name" value="RE_NgoFVII"/>
    <property type="match status" value="1"/>
</dbReference>
<dbReference type="SUPFAM" id="SSF56024">
    <property type="entry name" value="Phospholipase D/nuclease"/>
    <property type="match status" value="1"/>
</dbReference>
<reference evidence="2 3" key="1">
    <citation type="submission" date="2019-09" db="EMBL/GenBank/DDBJ databases">
        <title>Draft genome sequencing and comparative genomics of hatchery-associated Vibrios.</title>
        <authorList>
            <person name="Kehlet-Delgado H."/>
            <person name="Mueller R.S."/>
        </authorList>
    </citation>
    <scope>NUCLEOTIDE SEQUENCE [LARGE SCALE GENOMIC DNA]</scope>
    <source>
        <strain evidence="2 3">99-70-13A3</strain>
    </source>
</reference>
<dbReference type="CDD" id="cd09117">
    <property type="entry name" value="PLDc_Bfil_DEXD_like"/>
    <property type="match status" value="1"/>
</dbReference>
<feature type="domain" description="PLD phosphodiesterase" evidence="1">
    <location>
        <begin position="80"/>
        <end position="111"/>
    </location>
</feature>
<protein>
    <submittedName>
        <fullName evidence="2">NgoFVII family restriction endonuclease</fullName>
    </submittedName>
</protein>
<dbReference type="AlphaFoldDB" id="A0A7Y4G0W0"/>
<keyword evidence="2" id="KW-0378">Hydrolase</keyword>
<dbReference type="Proteomes" id="UP000519158">
    <property type="component" value="Unassembled WGS sequence"/>
</dbReference>
<dbReference type="RefSeq" id="WP_171329587.1">
    <property type="nucleotide sequence ID" value="NZ_CAWPOP010000004.1"/>
</dbReference>
<accession>A0A7Y4G0W0</accession>
<keyword evidence="2" id="KW-0540">Nuclease</keyword>
<dbReference type="Gene3D" id="3.30.870.10">
    <property type="entry name" value="Endonuclease Chain A"/>
    <property type="match status" value="1"/>
</dbReference>
<dbReference type="GO" id="GO:0004519">
    <property type="term" value="F:endonuclease activity"/>
    <property type="evidence" value="ECO:0007669"/>
    <property type="project" value="UniProtKB-KW"/>
</dbReference>
<organism evidence="2 3">
    <name type="scientific">Vibrio splendidus</name>
    <dbReference type="NCBI Taxonomy" id="29497"/>
    <lineage>
        <taxon>Bacteria</taxon>
        <taxon>Pseudomonadati</taxon>
        <taxon>Pseudomonadota</taxon>
        <taxon>Gammaproteobacteria</taxon>
        <taxon>Vibrionales</taxon>
        <taxon>Vibrionaceae</taxon>
        <taxon>Vibrio</taxon>
    </lineage>
</organism>
<comment type="caution">
    <text evidence="2">The sequence shown here is derived from an EMBL/GenBank/DDBJ whole genome shotgun (WGS) entry which is preliminary data.</text>
</comment>
<evidence type="ECO:0000259" key="1">
    <source>
        <dbReference type="PROSITE" id="PS50035"/>
    </source>
</evidence>
<keyword evidence="2" id="KW-0255">Endonuclease</keyword>
<dbReference type="EMBL" id="VTXL01000012">
    <property type="protein sequence ID" value="NOJ14015.1"/>
    <property type="molecule type" value="Genomic_DNA"/>
</dbReference>
<sequence>MKVISNPSEIDRTLVKLMQRYTKYHIATAWASMGSKASFELVKNKARIVQMVVGTHFFQTHPNFIDKFINNDSVKFILKTDGIFHPKVYLFSKENGDWECLIGSANFTTSALTKNYELMAHVKSTDQDSQNVFNDVLNTINMYWSDAQPMTQNDADNYKNIWEKNKQNLDSLEGNYGGCQSKESIVKSNIFPLKWDSYYKKISRDRLASFQGRLDVLRIVNEYFTESKSFSELSELQRKQVAGVITGSEVNWKWFGSMVGAGKFKNRINTNNIHISDALEFIPLTGPVNKSDYDKFTKTFKLAFPDGGAGIAIASRLLAMKRPDYFVCLDSQNRSELCKDFGIPANVSFDTYWVNIIARIIDSVWWSSPRPSNPTEEQAWNGRAAMIDAIFYEGSE</sequence>
<proteinExistence type="predicted"/>
<evidence type="ECO:0000313" key="3">
    <source>
        <dbReference type="Proteomes" id="UP000519158"/>
    </source>
</evidence>
<name>A0A7Y4G0W0_VIBSP</name>
<evidence type="ECO:0000313" key="2">
    <source>
        <dbReference type="EMBL" id="NOJ14015.1"/>
    </source>
</evidence>
<dbReference type="GO" id="GO:0006793">
    <property type="term" value="P:phosphorus metabolic process"/>
    <property type="evidence" value="ECO:0007669"/>
    <property type="project" value="UniProtKB-ARBA"/>
</dbReference>
<gene>
    <name evidence="2" type="ORF">F0234_14725</name>
</gene>
<dbReference type="InterPro" id="IPR019065">
    <property type="entry name" value="RE_NgoFVII_N"/>
</dbReference>